<sequence>MGSLPGLTQNASDSVVEWGQEFSLPMNGAKTMDMEISARREDNIPSPPSPIITGQNISLHV</sequence>
<protein>
    <submittedName>
        <fullName evidence="2">Uncharacterized protein</fullName>
    </submittedName>
</protein>
<name>A0A0E9U3Y4_ANGAN</name>
<dbReference type="AlphaFoldDB" id="A0A0E9U3Y4"/>
<feature type="compositionally biased region" description="Basic and acidic residues" evidence="1">
    <location>
        <begin position="34"/>
        <end position="43"/>
    </location>
</feature>
<reference evidence="2" key="2">
    <citation type="journal article" date="2015" name="Fish Shellfish Immunol.">
        <title>Early steps in the European eel (Anguilla anguilla)-Vibrio vulnificus interaction in the gills: Role of the RtxA13 toxin.</title>
        <authorList>
            <person name="Callol A."/>
            <person name="Pajuelo D."/>
            <person name="Ebbesson L."/>
            <person name="Teles M."/>
            <person name="MacKenzie S."/>
            <person name="Amaro C."/>
        </authorList>
    </citation>
    <scope>NUCLEOTIDE SEQUENCE</scope>
</reference>
<feature type="compositionally biased region" description="Polar residues" evidence="1">
    <location>
        <begin position="52"/>
        <end position="61"/>
    </location>
</feature>
<accession>A0A0E9U3Y4</accession>
<evidence type="ECO:0000313" key="2">
    <source>
        <dbReference type="EMBL" id="JAH59673.1"/>
    </source>
</evidence>
<reference evidence="2" key="1">
    <citation type="submission" date="2014-11" db="EMBL/GenBank/DDBJ databases">
        <authorList>
            <person name="Amaro Gonzalez C."/>
        </authorList>
    </citation>
    <scope>NUCLEOTIDE SEQUENCE</scope>
</reference>
<organism evidence="2">
    <name type="scientific">Anguilla anguilla</name>
    <name type="common">European freshwater eel</name>
    <name type="synonym">Muraena anguilla</name>
    <dbReference type="NCBI Taxonomy" id="7936"/>
    <lineage>
        <taxon>Eukaryota</taxon>
        <taxon>Metazoa</taxon>
        <taxon>Chordata</taxon>
        <taxon>Craniata</taxon>
        <taxon>Vertebrata</taxon>
        <taxon>Euteleostomi</taxon>
        <taxon>Actinopterygii</taxon>
        <taxon>Neopterygii</taxon>
        <taxon>Teleostei</taxon>
        <taxon>Anguilliformes</taxon>
        <taxon>Anguillidae</taxon>
        <taxon>Anguilla</taxon>
    </lineage>
</organism>
<dbReference type="EMBL" id="GBXM01048904">
    <property type="protein sequence ID" value="JAH59673.1"/>
    <property type="molecule type" value="Transcribed_RNA"/>
</dbReference>
<feature type="region of interest" description="Disordered" evidence="1">
    <location>
        <begin position="34"/>
        <end position="61"/>
    </location>
</feature>
<evidence type="ECO:0000256" key="1">
    <source>
        <dbReference type="SAM" id="MobiDB-lite"/>
    </source>
</evidence>
<proteinExistence type="predicted"/>